<dbReference type="SUPFAM" id="SSF53756">
    <property type="entry name" value="UDP-Glycosyltransferase/glycogen phosphorylase"/>
    <property type="match status" value="1"/>
</dbReference>
<dbReference type="GO" id="GO:0009103">
    <property type="term" value="P:lipopolysaccharide biosynthetic process"/>
    <property type="evidence" value="ECO:0007669"/>
    <property type="project" value="TreeGrafter"/>
</dbReference>
<sequence>MSAVSHHLQEAMKQHRLGRSKNWYIVNNVVDDEVFAPSGIDAKTERIRCINVSCFEDRSKNLSGLVESIEQLVGEGINIECVLAGVGEDFEKTGQLVKDKGLGNRIFFPGLLDKKEVAAQMQQSHFYVQPSHYENVPVVISEALMCGLPVVATKVGGLDEMIDEQNGYLIEPGNKAALTSALKIMADQFEQFDRDQISHNAVEKYSPEAVRRQFLQLYAGIIK</sequence>
<feature type="domain" description="Glycosyl transferase family 1" evidence="2">
    <location>
        <begin position="50"/>
        <end position="184"/>
    </location>
</feature>
<dbReference type="AlphaFoldDB" id="A0A645FUC9"/>
<dbReference type="InterPro" id="IPR001296">
    <property type="entry name" value="Glyco_trans_1"/>
</dbReference>
<protein>
    <submittedName>
        <fullName evidence="3">N-acetyl-alpha-D-glucosaminyl L-malate synthase</fullName>
        <ecNumber evidence="3">2.4.1.-</ecNumber>
    </submittedName>
</protein>
<evidence type="ECO:0000256" key="1">
    <source>
        <dbReference type="ARBA" id="ARBA00022679"/>
    </source>
</evidence>
<keyword evidence="3" id="KW-0328">Glycosyltransferase</keyword>
<evidence type="ECO:0000259" key="2">
    <source>
        <dbReference type="Pfam" id="PF00534"/>
    </source>
</evidence>
<dbReference type="PANTHER" id="PTHR46401:SF2">
    <property type="entry name" value="GLYCOSYLTRANSFERASE WBBK-RELATED"/>
    <property type="match status" value="1"/>
</dbReference>
<accession>A0A645FUC9</accession>
<dbReference type="EMBL" id="VSSQ01065352">
    <property type="protein sequence ID" value="MPN18098.1"/>
    <property type="molecule type" value="Genomic_DNA"/>
</dbReference>
<proteinExistence type="predicted"/>
<name>A0A645FUC9_9ZZZZ</name>
<comment type="caution">
    <text evidence="3">The sequence shown here is derived from an EMBL/GenBank/DDBJ whole genome shotgun (WGS) entry which is preliminary data.</text>
</comment>
<keyword evidence="1 3" id="KW-0808">Transferase</keyword>
<dbReference type="Gene3D" id="3.40.50.2000">
    <property type="entry name" value="Glycogen Phosphorylase B"/>
    <property type="match status" value="2"/>
</dbReference>
<dbReference type="PANTHER" id="PTHR46401">
    <property type="entry name" value="GLYCOSYLTRANSFERASE WBBK-RELATED"/>
    <property type="match status" value="1"/>
</dbReference>
<dbReference type="EC" id="2.4.1.-" evidence="3"/>
<dbReference type="GO" id="GO:0016757">
    <property type="term" value="F:glycosyltransferase activity"/>
    <property type="evidence" value="ECO:0007669"/>
    <property type="project" value="UniProtKB-KW"/>
</dbReference>
<organism evidence="3">
    <name type="scientific">bioreactor metagenome</name>
    <dbReference type="NCBI Taxonomy" id="1076179"/>
    <lineage>
        <taxon>unclassified sequences</taxon>
        <taxon>metagenomes</taxon>
        <taxon>ecological metagenomes</taxon>
    </lineage>
</organism>
<gene>
    <name evidence="3" type="primary">bshA_21</name>
    <name evidence="3" type="ORF">SDC9_165456</name>
</gene>
<dbReference type="Pfam" id="PF00534">
    <property type="entry name" value="Glycos_transf_1"/>
    <property type="match status" value="1"/>
</dbReference>
<reference evidence="3" key="1">
    <citation type="submission" date="2019-08" db="EMBL/GenBank/DDBJ databases">
        <authorList>
            <person name="Kucharzyk K."/>
            <person name="Murdoch R.W."/>
            <person name="Higgins S."/>
            <person name="Loffler F."/>
        </authorList>
    </citation>
    <scope>NUCLEOTIDE SEQUENCE</scope>
</reference>
<evidence type="ECO:0000313" key="3">
    <source>
        <dbReference type="EMBL" id="MPN18098.1"/>
    </source>
</evidence>